<dbReference type="Proteomes" id="UP000807115">
    <property type="component" value="Chromosome 4"/>
</dbReference>
<feature type="domain" description="HMA" evidence="2">
    <location>
        <begin position="248"/>
        <end position="315"/>
    </location>
</feature>
<name>A0A921UN60_SORBI</name>
<feature type="compositionally biased region" description="Gly residues" evidence="1">
    <location>
        <begin position="216"/>
        <end position="234"/>
    </location>
</feature>
<feature type="compositionally biased region" description="Basic and acidic residues" evidence="1">
    <location>
        <begin position="317"/>
        <end position="347"/>
    </location>
</feature>
<evidence type="ECO:0000313" key="3">
    <source>
        <dbReference type="EMBL" id="KAG0535496.1"/>
    </source>
</evidence>
<feature type="region of interest" description="Disordered" evidence="1">
    <location>
        <begin position="146"/>
        <end position="239"/>
    </location>
</feature>
<proteinExistence type="predicted"/>
<reference evidence="3" key="1">
    <citation type="journal article" date="2019" name="BMC Genomics">
        <title>A new reference genome for Sorghum bicolor reveals high levels of sequence similarity between sweet and grain genotypes: implications for the genetics of sugar metabolism.</title>
        <authorList>
            <person name="Cooper E.A."/>
            <person name="Brenton Z.W."/>
            <person name="Flinn B.S."/>
            <person name="Jenkins J."/>
            <person name="Shu S."/>
            <person name="Flowers D."/>
            <person name="Luo F."/>
            <person name="Wang Y."/>
            <person name="Xia P."/>
            <person name="Barry K."/>
            <person name="Daum C."/>
            <person name="Lipzen A."/>
            <person name="Yoshinaga Y."/>
            <person name="Schmutz J."/>
            <person name="Saski C."/>
            <person name="Vermerris W."/>
            <person name="Kresovich S."/>
        </authorList>
    </citation>
    <scope>NUCLEOTIDE SEQUENCE</scope>
</reference>
<sequence>MVLIDRSQKKRSGGGGSGQQNKAAEEGEEHAPAAPNAGDASPAAEGNKDKEHDKGKDSDKEKDQQEKGKGKGKDKDKDGGTKKPPPVVTAVLKVDMHCDGCAKRIHGSVHRYPGVEGVAMEVDKGSMTVVGRFDAKKLRDRVANKTRKHVDLVGGGGSGSNNKGAGAGGGNQQKCANDEEGKQPGKGRDQEGKDKDKADRQEEGKGKEKEKDDKQGGSGGGGSGGGKGKGGGGGKDNKKPVVPVVATVVLKIGSTGLHCDGCMNRIRSKLFKIKGVEQVRMDMAKNQVTVTGTMDAKALPEKLRKKLRRPVDVVAPGKDKDGKEKDGKEGGGKDGKDGKEKDGKDAATKALTAEMEAWKAAFYDQQSLINAEFMLSDENPNACAVM</sequence>
<dbReference type="AlphaFoldDB" id="A0A921UN60"/>
<comment type="caution">
    <text evidence="3">The sequence shown here is derived from an EMBL/GenBank/DDBJ whole genome shotgun (WGS) entry which is preliminary data.</text>
</comment>
<organism evidence="3 4">
    <name type="scientific">Sorghum bicolor</name>
    <name type="common">Sorghum</name>
    <name type="synonym">Sorghum vulgare</name>
    <dbReference type="NCBI Taxonomy" id="4558"/>
    <lineage>
        <taxon>Eukaryota</taxon>
        <taxon>Viridiplantae</taxon>
        <taxon>Streptophyta</taxon>
        <taxon>Embryophyta</taxon>
        <taxon>Tracheophyta</taxon>
        <taxon>Spermatophyta</taxon>
        <taxon>Magnoliopsida</taxon>
        <taxon>Liliopsida</taxon>
        <taxon>Poales</taxon>
        <taxon>Poaceae</taxon>
        <taxon>PACMAD clade</taxon>
        <taxon>Panicoideae</taxon>
        <taxon>Andropogonodae</taxon>
        <taxon>Andropogoneae</taxon>
        <taxon>Sorghinae</taxon>
        <taxon>Sorghum</taxon>
    </lineage>
</organism>
<dbReference type="SUPFAM" id="SSF55008">
    <property type="entry name" value="HMA, heavy metal-associated domain"/>
    <property type="match status" value="2"/>
</dbReference>
<feature type="compositionally biased region" description="Gly residues" evidence="1">
    <location>
        <begin position="153"/>
        <end position="171"/>
    </location>
</feature>
<feature type="region of interest" description="Disordered" evidence="1">
    <location>
        <begin position="309"/>
        <end position="347"/>
    </location>
</feature>
<feature type="domain" description="HMA" evidence="2">
    <location>
        <begin position="87"/>
        <end position="150"/>
    </location>
</feature>
<feature type="compositionally biased region" description="Low complexity" evidence="1">
    <location>
        <begin position="32"/>
        <end position="44"/>
    </location>
</feature>
<evidence type="ECO:0000256" key="1">
    <source>
        <dbReference type="SAM" id="MobiDB-lite"/>
    </source>
</evidence>
<dbReference type="EMBL" id="CM027683">
    <property type="protein sequence ID" value="KAG0535496.1"/>
    <property type="molecule type" value="Genomic_DNA"/>
</dbReference>
<feature type="compositionally biased region" description="Basic and acidic residues" evidence="1">
    <location>
        <begin position="176"/>
        <end position="215"/>
    </location>
</feature>
<accession>A0A921UN60</accession>
<dbReference type="CDD" id="cd00371">
    <property type="entry name" value="HMA"/>
    <property type="match status" value="2"/>
</dbReference>
<dbReference type="InterPro" id="IPR006121">
    <property type="entry name" value="HMA_dom"/>
</dbReference>
<evidence type="ECO:0000313" key="4">
    <source>
        <dbReference type="Proteomes" id="UP000807115"/>
    </source>
</evidence>
<dbReference type="InterPro" id="IPR044594">
    <property type="entry name" value="HIPP01/3/5/6"/>
</dbReference>
<dbReference type="Pfam" id="PF00403">
    <property type="entry name" value="HMA"/>
    <property type="match status" value="2"/>
</dbReference>
<protein>
    <recommendedName>
        <fullName evidence="2">HMA domain-containing protein</fullName>
    </recommendedName>
</protein>
<dbReference type="GO" id="GO:0046872">
    <property type="term" value="F:metal ion binding"/>
    <property type="evidence" value="ECO:0007669"/>
    <property type="project" value="InterPro"/>
</dbReference>
<dbReference type="InterPro" id="IPR036163">
    <property type="entry name" value="HMA_dom_sf"/>
</dbReference>
<dbReference type="Gene3D" id="3.30.70.100">
    <property type="match status" value="2"/>
</dbReference>
<dbReference type="PANTHER" id="PTHR46413">
    <property type="entry name" value="HEAVY METAL-ASSOCIATED ISOPRENYLATED PLANT PROTEIN 6"/>
    <property type="match status" value="1"/>
</dbReference>
<dbReference type="PROSITE" id="PS50846">
    <property type="entry name" value="HMA_2"/>
    <property type="match status" value="2"/>
</dbReference>
<gene>
    <name evidence="3" type="ORF">BDA96_04G371000</name>
</gene>
<dbReference type="PANTHER" id="PTHR46413:SF33">
    <property type="entry name" value="HMA DOMAIN-CONTAINING PROTEIN"/>
    <property type="match status" value="1"/>
</dbReference>
<feature type="region of interest" description="Disordered" evidence="1">
    <location>
        <begin position="1"/>
        <end position="87"/>
    </location>
</feature>
<reference evidence="3" key="2">
    <citation type="submission" date="2020-10" db="EMBL/GenBank/DDBJ databases">
        <authorList>
            <person name="Cooper E.A."/>
            <person name="Brenton Z.W."/>
            <person name="Flinn B.S."/>
            <person name="Jenkins J."/>
            <person name="Shu S."/>
            <person name="Flowers D."/>
            <person name="Luo F."/>
            <person name="Wang Y."/>
            <person name="Xia P."/>
            <person name="Barry K."/>
            <person name="Daum C."/>
            <person name="Lipzen A."/>
            <person name="Yoshinaga Y."/>
            <person name="Schmutz J."/>
            <person name="Saski C."/>
            <person name="Vermerris W."/>
            <person name="Kresovich S."/>
        </authorList>
    </citation>
    <scope>NUCLEOTIDE SEQUENCE</scope>
</reference>
<evidence type="ECO:0000259" key="2">
    <source>
        <dbReference type="PROSITE" id="PS50846"/>
    </source>
</evidence>
<feature type="compositionally biased region" description="Basic and acidic residues" evidence="1">
    <location>
        <begin position="46"/>
        <end position="81"/>
    </location>
</feature>